<evidence type="ECO:0000256" key="1">
    <source>
        <dbReference type="ARBA" id="ARBA00001933"/>
    </source>
</evidence>
<dbReference type="NCBIfam" id="NF005872">
    <property type="entry name" value="PRK07812.1"/>
    <property type="match status" value="1"/>
</dbReference>
<comment type="cofactor">
    <cofactor evidence="1 5">
        <name>pyridoxal 5'-phosphate</name>
        <dbReference type="ChEBI" id="CHEBI:597326"/>
    </cofactor>
</comment>
<evidence type="ECO:0000256" key="3">
    <source>
        <dbReference type="ARBA" id="ARBA00022679"/>
    </source>
</evidence>
<dbReference type="InterPro" id="IPR015422">
    <property type="entry name" value="PyrdxlP-dep_Trfase_small"/>
</dbReference>
<evidence type="ECO:0000313" key="7">
    <source>
        <dbReference type="Proteomes" id="UP001500432"/>
    </source>
</evidence>
<evidence type="ECO:0000256" key="4">
    <source>
        <dbReference type="ARBA" id="ARBA00022898"/>
    </source>
</evidence>
<gene>
    <name evidence="6" type="ORF">GCM10009849_21580</name>
</gene>
<dbReference type="CDD" id="cd00614">
    <property type="entry name" value="CGS_like"/>
    <property type="match status" value="1"/>
</dbReference>
<keyword evidence="3" id="KW-0808">Transferase</keyword>
<dbReference type="InterPro" id="IPR006235">
    <property type="entry name" value="OAc-hSer/O-AcSer_sulfhydrylase"/>
</dbReference>
<proteinExistence type="inferred from homology"/>
<dbReference type="InterPro" id="IPR015421">
    <property type="entry name" value="PyrdxlP-dep_Trfase_major"/>
</dbReference>
<comment type="caution">
    <text evidence="6">The sequence shown here is derived from an EMBL/GenBank/DDBJ whole genome shotgun (WGS) entry which is preliminary data.</text>
</comment>
<dbReference type="SUPFAM" id="SSF53383">
    <property type="entry name" value="PLP-dependent transferases"/>
    <property type="match status" value="1"/>
</dbReference>
<dbReference type="InterPro" id="IPR054542">
    <property type="entry name" value="Cys_met_metab_PP"/>
</dbReference>
<dbReference type="PIRSF" id="PIRSF001434">
    <property type="entry name" value="CGS"/>
    <property type="match status" value="1"/>
</dbReference>
<dbReference type="Proteomes" id="UP001500432">
    <property type="component" value="Unassembled WGS sequence"/>
</dbReference>
<dbReference type="EMBL" id="BAAAQW010000005">
    <property type="protein sequence ID" value="GAA2200554.1"/>
    <property type="molecule type" value="Genomic_DNA"/>
</dbReference>
<dbReference type="Gene3D" id="3.90.1150.10">
    <property type="entry name" value="Aspartate Aminotransferase, domain 1"/>
    <property type="match status" value="1"/>
</dbReference>
<dbReference type="InterPro" id="IPR000277">
    <property type="entry name" value="Cys/Met-Metab_PyrdxlP-dep_enz"/>
</dbReference>
<reference evidence="7" key="1">
    <citation type="journal article" date="2019" name="Int. J. Syst. Evol. Microbiol.">
        <title>The Global Catalogue of Microorganisms (GCM) 10K type strain sequencing project: providing services to taxonomists for standard genome sequencing and annotation.</title>
        <authorList>
            <consortium name="The Broad Institute Genomics Platform"/>
            <consortium name="The Broad Institute Genome Sequencing Center for Infectious Disease"/>
            <person name="Wu L."/>
            <person name="Ma J."/>
        </authorList>
    </citation>
    <scope>NUCLEOTIDE SEQUENCE [LARGE SCALE GENOMIC DNA]</scope>
    <source>
        <strain evidence="7">JCM 16034</strain>
    </source>
</reference>
<evidence type="ECO:0000256" key="5">
    <source>
        <dbReference type="RuleBase" id="RU362118"/>
    </source>
</evidence>
<name>A0ABP5NLT2_9MICC</name>
<dbReference type="Pfam" id="PF01053">
    <property type="entry name" value="Cys_Met_Meta_PP"/>
    <property type="match status" value="1"/>
</dbReference>
<protein>
    <submittedName>
        <fullName evidence="6">Bifunctional o-acetylhomoserine/o-acetylserine sulfhydrylase</fullName>
    </submittedName>
</protein>
<organism evidence="6 7">
    <name type="scientific">Sinomonas flava</name>
    <dbReference type="NCBI Taxonomy" id="496857"/>
    <lineage>
        <taxon>Bacteria</taxon>
        <taxon>Bacillati</taxon>
        <taxon>Actinomycetota</taxon>
        <taxon>Actinomycetes</taxon>
        <taxon>Micrococcales</taxon>
        <taxon>Micrococcaceae</taxon>
        <taxon>Sinomonas</taxon>
    </lineage>
</organism>
<dbReference type="RefSeq" id="WP_344299703.1">
    <property type="nucleotide sequence ID" value="NZ_BAAAQW010000005.1"/>
</dbReference>
<dbReference type="PANTHER" id="PTHR43797">
    <property type="entry name" value="HOMOCYSTEINE/CYSTEINE SYNTHASE"/>
    <property type="match status" value="1"/>
</dbReference>
<dbReference type="InterPro" id="IPR015424">
    <property type="entry name" value="PyrdxlP-dep_Trfase"/>
</dbReference>
<sequence length="470" mass="49336">MSSNPEWSFETRQIHVGQTPDSETGARALPIYQTTSFVFPSAESAAKRFALAELAPIYTRIGNPTQDAVEQRIASLEGGLAALLLSSGQAATTYSLLNVAESGDHVVASASLYGGTYNLLKHTFAKFGIEVTFVTDPDSVEEWKAAVRPNTKAFFAESISNPRQNVLDIETVADIAHAAGVPLIIDNTVATPYLVRPLDHGADIVVHSATKYLGGHGSAIAGVIVDGGSFDFARDPERFPGFNTPDESYNGLVFARDLGADGLLGANLAYILKARVQLLRDLGSAVAPFNAFLIAQGLETLSLRVERHVENAQKVARWLEERADVASVAYAGLESSRWYGLGQKYAPKGAGAIVSFELALEDASGVSPAAAGAAFVDALELHSHVANIGDVRSLVIHPASTTHAQLSAEQQRAAGVTPGLVRLAVGIEHIDDILADLEKGFAAAASAAQDSEGDASAAEAVADPVAEPVA</sequence>
<evidence type="ECO:0000256" key="2">
    <source>
        <dbReference type="ARBA" id="ARBA00009077"/>
    </source>
</evidence>
<accession>A0ABP5NLT2</accession>
<keyword evidence="4 5" id="KW-0663">Pyridoxal phosphate</keyword>
<evidence type="ECO:0000313" key="6">
    <source>
        <dbReference type="EMBL" id="GAA2200554.1"/>
    </source>
</evidence>
<dbReference type="Gene3D" id="3.40.640.10">
    <property type="entry name" value="Type I PLP-dependent aspartate aminotransferase-like (Major domain)"/>
    <property type="match status" value="1"/>
</dbReference>
<comment type="similarity">
    <text evidence="2 5">Belongs to the trans-sulfuration enzymes family.</text>
</comment>
<dbReference type="PROSITE" id="PS00868">
    <property type="entry name" value="CYS_MET_METAB_PP"/>
    <property type="match status" value="1"/>
</dbReference>
<dbReference type="NCBIfam" id="TIGR01326">
    <property type="entry name" value="OAH_OAS_sulfhy"/>
    <property type="match status" value="1"/>
</dbReference>
<dbReference type="PANTHER" id="PTHR43797:SF2">
    <property type="entry name" value="HOMOCYSTEINE_CYSTEINE SYNTHASE"/>
    <property type="match status" value="1"/>
</dbReference>
<keyword evidence="7" id="KW-1185">Reference proteome</keyword>